<protein>
    <submittedName>
        <fullName evidence="2">Uncharacterized protein</fullName>
    </submittedName>
</protein>
<name>A0A5C2SD02_9APHY</name>
<evidence type="ECO:0000313" key="2">
    <source>
        <dbReference type="EMBL" id="RPD61653.1"/>
    </source>
</evidence>
<feature type="compositionally biased region" description="Basic and acidic residues" evidence="1">
    <location>
        <begin position="307"/>
        <end position="317"/>
    </location>
</feature>
<dbReference type="EMBL" id="ML122261">
    <property type="protein sequence ID" value="RPD61653.1"/>
    <property type="molecule type" value="Genomic_DNA"/>
</dbReference>
<keyword evidence="3" id="KW-1185">Reference proteome</keyword>
<feature type="region of interest" description="Disordered" evidence="1">
    <location>
        <begin position="277"/>
        <end position="317"/>
    </location>
</feature>
<reference evidence="2" key="1">
    <citation type="journal article" date="2018" name="Genome Biol. Evol.">
        <title>Genomics and development of Lentinus tigrinus, a white-rot wood-decaying mushroom with dimorphic fruiting bodies.</title>
        <authorList>
            <person name="Wu B."/>
            <person name="Xu Z."/>
            <person name="Knudson A."/>
            <person name="Carlson A."/>
            <person name="Chen N."/>
            <person name="Kovaka S."/>
            <person name="LaButti K."/>
            <person name="Lipzen A."/>
            <person name="Pennachio C."/>
            <person name="Riley R."/>
            <person name="Schakwitz W."/>
            <person name="Umezawa K."/>
            <person name="Ohm R.A."/>
            <person name="Grigoriev I.V."/>
            <person name="Nagy L.G."/>
            <person name="Gibbons J."/>
            <person name="Hibbett D."/>
        </authorList>
    </citation>
    <scope>NUCLEOTIDE SEQUENCE [LARGE SCALE GENOMIC DNA]</scope>
    <source>
        <strain evidence="2">ALCF2SS1-6</strain>
    </source>
</reference>
<evidence type="ECO:0000256" key="1">
    <source>
        <dbReference type="SAM" id="MobiDB-lite"/>
    </source>
</evidence>
<accession>A0A5C2SD02</accession>
<dbReference type="AlphaFoldDB" id="A0A5C2SD02"/>
<feature type="compositionally biased region" description="Acidic residues" evidence="1">
    <location>
        <begin position="58"/>
        <end position="67"/>
    </location>
</feature>
<gene>
    <name evidence="2" type="ORF">L227DRAFT_610121</name>
</gene>
<dbReference type="OrthoDB" id="3260379at2759"/>
<proteinExistence type="predicted"/>
<organism evidence="2 3">
    <name type="scientific">Lentinus tigrinus ALCF2SS1-6</name>
    <dbReference type="NCBI Taxonomy" id="1328759"/>
    <lineage>
        <taxon>Eukaryota</taxon>
        <taxon>Fungi</taxon>
        <taxon>Dikarya</taxon>
        <taxon>Basidiomycota</taxon>
        <taxon>Agaricomycotina</taxon>
        <taxon>Agaricomycetes</taxon>
        <taxon>Polyporales</taxon>
        <taxon>Polyporaceae</taxon>
        <taxon>Lentinus</taxon>
    </lineage>
</organism>
<sequence length="317" mass="34130">MSKKSTRPHVPAAFHAELTEYSSLLRALRTSATADLTVHLTQGSLSSAAPSDDVPLVGEEEQEEGYATEDPPLTESIRDLSSAIGSSPPSSPVANRTPGKGKLRDTWTRWPLLAGDVHVPEFGLADEVRHITEYALASRKGQVPVPHDADNLLPGDSFPTPEEEDDQVAMSTLGLQAVTADASAFLARVLALVAAHVPAAEKSMQNRVRPISWETVVDVACVHGAIPPSIASTVRERMSRIYSPSQPSGIQRAEHLLAANDALVKILSKHNDDLLALPLPSTEKDKPVKRKRGPYKKRNASSEVDGESVKRARSEEG</sequence>
<dbReference type="Proteomes" id="UP000313359">
    <property type="component" value="Unassembled WGS sequence"/>
</dbReference>
<feature type="region of interest" description="Disordered" evidence="1">
    <location>
        <begin position="45"/>
        <end position="102"/>
    </location>
</feature>
<feature type="compositionally biased region" description="Basic residues" evidence="1">
    <location>
        <begin position="287"/>
        <end position="299"/>
    </location>
</feature>
<evidence type="ECO:0000313" key="3">
    <source>
        <dbReference type="Proteomes" id="UP000313359"/>
    </source>
</evidence>